<dbReference type="SUPFAM" id="SSF51735">
    <property type="entry name" value="NAD(P)-binding Rossmann-fold domains"/>
    <property type="match status" value="1"/>
</dbReference>
<accession>A0A5C6FJL6</accession>
<dbReference type="EMBL" id="SJPW01000001">
    <property type="protein sequence ID" value="TWU59832.1"/>
    <property type="molecule type" value="Genomic_DNA"/>
</dbReference>
<dbReference type="OrthoDB" id="9811743at2"/>
<dbReference type="Pfam" id="PF01370">
    <property type="entry name" value="Epimerase"/>
    <property type="match status" value="1"/>
</dbReference>
<evidence type="ECO:0000259" key="1">
    <source>
        <dbReference type="Pfam" id="PF01370"/>
    </source>
</evidence>
<dbReference type="RefSeq" id="WP_146453400.1">
    <property type="nucleotide sequence ID" value="NZ_SJPW01000001.1"/>
</dbReference>
<dbReference type="PANTHER" id="PTHR48079">
    <property type="entry name" value="PROTEIN YEEZ"/>
    <property type="match status" value="1"/>
</dbReference>
<dbReference type="PANTHER" id="PTHR48079:SF6">
    <property type="entry name" value="NAD(P)-BINDING DOMAIN-CONTAINING PROTEIN-RELATED"/>
    <property type="match status" value="1"/>
</dbReference>
<dbReference type="InterPro" id="IPR001509">
    <property type="entry name" value="Epimerase_deHydtase"/>
</dbReference>
<reference evidence="2 3" key="1">
    <citation type="submission" date="2019-02" db="EMBL/GenBank/DDBJ databases">
        <title>Deep-cultivation of Planctomycetes and their phenomic and genomic characterization uncovers novel biology.</title>
        <authorList>
            <person name="Wiegand S."/>
            <person name="Jogler M."/>
            <person name="Boedeker C."/>
            <person name="Pinto D."/>
            <person name="Vollmers J."/>
            <person name="Rivas-Marin E."/>
            <person name="Kohn T."/>
            <person name="Peeters S.H."/>
            <person name="Heuer A."/>
            <person name="Rast P."/>
            <person name="Oberbeckmann S."/>
            <person name="Bunk B."/>
            <person name="Jeske O."/>
            <person name="Meyerdierks A."/>
            <person name="Storesund J.E."/>
            <person name="Kallscheuer N."/>
            <person name="Luecker S."/>
            <person name="Lage O.M."/>
            <person name="Pohl T."/>
            <person name="Merkel B.J."/>
            <person name="Hornburger P."/>
            <person name="Mueller R.-W."/>
            <person name="Bruemmer F."/>
            <person name="Labrenz M."/>
            <person name="Spormann A.M."/>
            <person name="Op Den Camp H."/>
            <person name="Overmann J."/>
            <person name="Amann R."/>
            <person name="Jetten M.S.M."/>
            <person name="Mascher T."/>
            <person name="Medema M.H."/>
            <person name="Devos D.P."/>
            <person name="Kaster A.-K."/>
            <person name="Ovreas L."/>
            <person name="Rohde M."/>
            <person name="Galperin M.Y."/>
            <person name="Jogler C."/>
        </authorList>
    </citation>
    <scope>NUCLEOTIDE SEQUENCE [LARGE SCALE GENOMIC DNA]</scope>
    <source>
        <strain evidence="2 3">Poly51</strain>
    </source>
</reference>
<protein>
    <submittedName>
        <fullName evidence="2">dTDP-glucose 4,6-dehydratase</fullName>
        <ecNumber evidence="2">4.2.1.46</ecNumber>
    </submittedName>
</protein>
<dbReference type="AlphaFoldDB" id="A0A5C6FJL6"/>
<name>A0A5C6FJL6_9BACT</name>
<dbReference type="GO" id="GO:0008460">
    <property type="term" value="F:dTDP-glucose 4,6-dehydratase activity"/>
    <property type="evidence" value="ECO:0007669"/>
    <property type="project" value="UniProtKB-EC"/>
</dbReference>
<dbReference type="EC" id="4.2.1.46" evidence="2"/>
<organism evidence="2 3">
    <name type="scientific">Rubripirellula tenax</name>
    <dbReference type="NCBI Taxonomy" id="2528015"/>
    <lineage>
        <taxon>Bacteria</taxon>
        <taxon>Pseudomonadati</taxon>
        <taxon>Planctomycetota</taxon>
        <taxon>Planctomycetia</taxon>
        <taxon>Pirellulales</taxon>
        <taxon>Pirellulaceae</taxon>
        <taxon>Rubripirellula</taxon>
    </lineage>
</organism>
<dbReference type="Gene3D" id="3.40.50.720">
    <property type="entry name" value="NAD(P)-binding Rossmann-like Domain"/>
    <property type="match status" value="1"/>
</dbReference>
<keyword evidence="3" id="KW-1185">Reference proteome</keyword>
<keyword evidence="2" id="KW-0456">Lyase</keyword>
<dbReference type="GO" id="GO:0004029">
    <property type="term" value="F:aldehyde dehydrogenase (NAD+) activity"/>
    <property type="evidence" value="ECO:0007669"/>
    <property type="project" value="TreeGrafter"/>
</dbReference>
<comment type="caution">
    <text evidence="2">The sequence shown here is derived from an EMBL/GenBank/DDBJ whole genome shotgun (WGS) entry which is preliminary data.</text>
</comment>
<dbReference type="InterPro" id="IPR036291">
    <property type="entry name" value="NAD(P)-bd_dom_sf"/>
</dbReference>
<evidence type="ECO:0000313" key="2">
    <source>
        <dbReference type="EMBL" id="TWU59832.1"/>
    </source>
</evidence>
<dbReference type="GO" id="GO:0005737">
    <property type="term" value="C:cytoplasm"/>
    <property type="evidence" value="ECO:0007669"/>
    <property type="project" value="TreeGrafter"/>
</dbReference>
<feature type="domain" description="NAD-dependent epimerase/dehydratase" evidence="1">
    <location>
        <begin position="3"/>
        <end position="195"/>
    </location>
</feature>
<evidence type="ECO:0000313" key="3">
    <source>
        <dbReference type="Proteomes" id="UP000318288"/>
    </source>
</evidence>
<proteinExistence type="predicted"/>
<dbReference type="Proteomes" id="UP000318288">
    <property type="component" value="Unassembled WGS sequence"/>
</dbReference>
<gene>
    <name evidence="2" type="primary">rmlB</name>
    <name evidence="2" type="ORF">Poly51_01050</name>
</gene>
<sequence>MRIFLTGATGLLGNTIVRHLAVHRPGDVIHALVRRPPEPKIFEGMDVQFVEADLGDAATYPAIAEAIQHCDVVIHAAALIHIGWKRLNASMQVNRDGTAAIVDACLAHEKPLVHVGTVDTLALGNRSAPANEDTPLDANGEKTQCSYVVSKRAGVDVVMAGVRRGLRAVIVHPGFMLGPWDWKPSSGRMIVEVARTWRPLAPSGGCSICDPRDVAAGTIEAMDGIVEGRIDSGRQYILAGENWTYFELWREIAARTGAGKPVMPAGPGQRWIGSIVAGAMQKWSEKEGDFNTASLELSSQIHWYDSTRAHDELGYRIRDPHKSLDDAVDWIENRLPENSKSASKSGPKSGDF</sequence>
<dbReference type="InterPro" id="IPR051783">
    <property type="entry name" value="NAD(P)-dependent_oxidoreduct"/>
</dbReference>